<keyword evidence="4 7" id="KW-0812">Transmembrane</keyword>
<name>A0A511V7T9_9BACL</name>
<evidence type="ECO:0000256" key="5">
    <source>
        <dbReference type="ARBA" id="ARBA00022989"/>
    </source>
</evidence>
<dbReference type="InterPro" id="IPR042094">
    <property type="entry name" value="T2SS_GspF_sf"/>
</dbReference>
<evidence type="ECO:0000256" key="6">
    <source>
        <dbReference type="ARBA" id="ARBA00023136"/>
    </source>
</evidence>
<dbReference type="PANTHER" id="PTHR30012">
    <property type="entry name" value="GENERAL SECRETION PATHWAY PROTEIN"/>
    <property type="match status" value="1"/>
</dbReference>
<dbReference type="AlphaFoldDB" id="A0A511V7T9"/>
<comment type="subcellular location">
    <subcellularLocation>
        <location evidence="1">Cell membrane</location>
        <topology evidence="1">Multi-pass membrane protein</topology>
    </subcellularLocation>
</comment>
<accession>A0A511V7T9</accession>
<dbReference type="GO" id="GO:0005886">
    <property type="term" value="C:plasma membrane"/>
    <property type="evidence" value="ECO:0007669"/>
    <property type="project" value="UniProtKB-SubCell"/>
</dbReference>
<dbReference type="Gene3D" id="1.20.81.30">
    <property type="entry name" value="Type II secretion system (T2SS), domain F"/>
    <property type="match status" value="2"/>
</dbReference>
<dbReference type="InterPro" id="IPR003004">
    <property type="entry name" value="GspF/PilC"/>
</dbReference>
<dbReference type="InterPro" id="IPR018076">
    <property type="entry name" value="T2SS_GspF_dom"/>
</dbReference>
<organism evidence="9 10">
    <name type="scientific">Aneurinibacillus danicus</name>
    <dbReference type="NCBI Taxonomy" id="267746"/>
    <lineage>
        <taxon>Bacteria</taxon>
        <taxon>Bacillati</taxon>
        <taxon>Bacillota</taxon>
        <taxon>Bacilli</taxon>
        <taxon>Bacillales</taxon>
        <taxon>Paenibacillaceae</taxon>
        <taxon>Aneurinibacillus group</taxon>
        <taxon>Aneurinibacillus</taxon>
    </lineage>
</organism>
<keyword evidence="5 7" id="KW-1133">Transmembrane helix</keyword>
<evidence type="ECO:0000313" key="10">
    <source>
        <dbReference type="Proteomes" id="UP000321157"/>
    </source>
</evidence>
<comment type="similarity">
    <text evidence="2">Belongs to the GSP F family.</text>
</comment>
<sequence length="350" mass="40106">MSGSFMKRMREETGWSDESLARLSQRLSYLLEAGIPLLDSLQLTSDHFARREKQQILHVLERLEAGAPLSVAFEQMKVPTLFLSLITAGEQHGQYASSFAFAARYYRRRAAWRHQVYQLISYPLLLLILSLVCLWFLLHMILPQISSMYSAMNLSLPPLTRWLLYAFSLIPSYAVSLAGVLILVLCTALIIHRKHQLVPLLLKLPVIRYWITLQYSHYFAMQAGLLLEAGISILEICRLFHQKAPWFLLRKVAAAVENELRHGFSLSHALGAHSCFTKEMVRYIELGEEGGRMGECLLFYSEQIEIHIKQQLEKAMRWLEPVILIGVGGIVFVVVLSFFLPVLQMMNEVK</sequence>
<gene>
    <name evidence="9" type="primary">xpsF</name>
    <name evidence="9" type="ORF">ADA01nite_24650</name>
</gene>
<evidence type="ECO:0000256" key="7">
    <source>
        <dbReference type="SAM" id="Phobius"/>
    </source>
</evidence>
<keyword evidence="3" id="KW-1003">Cell membrane</keyword>
<reference evidence="9 10" key="1">
    <citation type="submission" date="2019-07" db="EMBL/GenBank/DDBJ databases">
        <title>Whole genome shotgun sequence of Aneurinibacillus danicus NBRC 102444.</title>
        <authorList>
            <person name="Hosoyama A."/>
            <person name="Uohara A."/>
            <person name="Ohji S."/>
            <person name="Ichikawa N."/>
        </authorList>
    </citation>
    <scope>NUCLEOTIDE SEQUENCE [LARGE SCALE GENOMIC DNA]</scope>
    <source>
        <strain evidence="9 10">NBRC 102444</strain>
    </source>
</reference>
<keyword evidence="10" id="KW-1185">Reference proteome</keyword>
<keyword evidence="6 7" id="KW-0472">Membrane</keyword>
<dbReference type="Pfam" id="PF00482">
    <property type="entry name" value="T2SSF"/>
    <property type="match status" value="2"/>
</dbReference>
<dbReference type="EMBL" id="BJXX01000109">
    <property type="protein sequence ID" value="GEN35005.1"/>
    <property type="molecule type" value="Genomic_DNA"/>
</dbReference>
<evidence type="ECO:0000256" key="1">
    <source>
        <dbReference type="ARBA" id="ARBA00004651"/>
    </source>
</evidence>
<comment type="caution">
    <text evidence="9">The sequence shown here is derived from an EMBL/GenBank/DDBJ whole genome shotgun (WGS) entry which is preliminary data.</text>
</comment>
<protein>
    <submittedName>
        <fullName evidence="9">Type II secretion system protein F</fullName>
    </submittedName>
</protein>
<dbReference type="Proteomes" id="UP000321157">
    <property type="component" value="Unassembled WGS sequence"/>
</dbReference>
<evidence type="ECO:0000256" key="2">
    <source>
        <dbReference type="ARBA" id="ARBA00005745"/>
    </source>
</evidence>
<dbReference type="PANTHER" id="PTHR30012:SF0">
    <property type="entry name" value="TYPE II SECRETION SYSTEM PROTEIN F-RELATED"/>
    <property type="match status" value="1"/>
</dbReference>
<evidence type="ECO:0000256" key="3">
    <source>
        <dbReference type="ARBA" id="ARBA00022475"/>
    </source>
</evidence>
<dbReference type="OrthoDB" id="9805682at2"/>
<dbReference type="RefSeq" id="WP_146810255.1">
    <property type="nucleotide sequence ID" value="NZ_BJXX01000109.1"/>
</dbReference>
<feature type="transmembrane region" description="Helical" evidence="7">
    <location>
        <begin position="116"/>
        <end position="142"/>
    </location>
</feature>
<feature type="domain" description="Type II secretion system protein GspF" evidence="8">
    <location>
        <begin position="219"/>
        <end position="341"/>
    </location>
</feature>
<dbReference type="PRINTS" id="PR00812">
    <property type="entry name" value="BCTERIALGSPF"/>
</dbReference>
<evidence type="ECO:0000259" key="8">
    <source>
        <dbReference type="Pfam" id="PF00482"/>
    </source>
</evidence>
<feature type="transmembrane region" description="Helical" evidence="7">
    <location>
        <begin position="162"/>
        <end position="190"/>
    </location>
</feature>
<feature type="domain" description="Type II secretion system protein GspF" evidence="8">
    <location>
        <begin position="25"/>
        <end position="143"/>
    </location>
</feature>
<evidence type="ECO:0000313" key="9">
    <source>
        <dbReference type="EMBL" id="GEN35005.1"/>
    </source>
</evidence>
<evidence type="ECO:0000256" key="4">
    <source>
        <dbReference type="ARBA" id="ARBA00022692"/>
    </source>
</evidence>
<proteinExistence type="inferred from homology"/>
<feature type="transmembrane region" description="Helical" evidence="7">
    <location>
        <begin position="318"/>
        <end position="340"/>
    </location>
</feature>